<dbReference type="PRINTS" id="PR00081">
    <property type="entry name" value="GDHRDH"/>
</dbReference>
<dbReference type="PANTHER" id="PTHR24321">
    <property type="entry name" value="DEHYDROGENASES, SHORT CHAIN"/>
    <property type="match status" value="1"/>
</dbReference>
<evidence type="ECO:0000313" key="4">
    <source>
        <dbReference type="Proteomes" id="UP001597158"/>
    </source>
</evidence>
<dbReference type="Gene3D" id="3.40.50.720">
    <property type="entry name" value="NAD(P)-binding Rossmann-like Domain"/>
    <property type="match status" value="1"/>
</dbReference>
<sequence length="282" mass="29683">MPGFFAQERNGAMKRLDGKTALVTGAARGIGAAIATTFVENGAFVYLSDINEEMGQALAAALGANARYLHLDVREEPHWQAAMAQILGEAAGLNVLVNNAGITGFEDGCLVHDPEHASLADWHAVHRTNLDGVFLGCKHAIQAMRQSASTGSIINVSSRSGLVGIPGAAAYASSKAAVRNHTKTVALYCAEQGLPVRCNSIHPAAVLTPMWEPLLGEGPEREIRMREFVQDCPLRRFGRPEEVAAVAVMLASDEAAYMNGAELNIDGGILAGAVAAPASSRQ</sequence>
<dbReference type="PANTHER" id="PTHR24321:SF15">
    <property type="entry name" value="OXIDOREDUCTASE UCPA"/>
    <property type="match status" value="1"/>
</dbReference>
<proteinExistence type="inferred from homology"/>
<dbReference type="PRINTS" id="PR00080">
    <property type="entry name" value="SDRFAMILY"/>
</dbReference>
<keyword evidence="4" id="KW-1185">Reference proteome</keyword>
<gene>
    <name evidence="3" type="ORF">ACFQ4M_18460</name>
</gene>
<name>A0ABW3WIA6_9RHOO</name>
<keyword evidence="2" id="KW-0560">Oxidoreductase</keyword>
<dbReference type="EMBL" id="JBHTMC010000034">
    <property type="protein sequence ID" value="MFD1265561.1"/>
    <property type="molecule type" value="Genomic_DNA"/>
</dbReference>
<dbReference type="SUPFAM" id="SSF51735">
    <property type="entry name" value="NAD(P)-binding Rossmann-fold domains"/>
    <property type="match status" value="1"/>
</dbReference>
<dbReference type="InterPro" id="IPR036291">
    <property type="entry name" value="NAD(P)-bd_dom_sf"/>
</dbReference>
<evidence type="ECO:0000313" key="3">
    <source>
        <dbReference type="EMBL" id="MFD1265561.1"/>
    </source>
</evidence>
<reference evidence="4" key="1">
    <citation type="journal article" date="2019" name="Int. J. Syst. Evol. Microbiol.">
        <title>The Global Catalogue of Microorganisms (GCM) 10K type strain sequencing project: providing services to taxonomists for standard genome sequencing and annotation.</title>
        <authorList>
            <consortium name="The Broad Institute Genomics Platform"/>
            <consortium name="The Broad Institute Genome Sequencing Center for Infectious Disease"/>
            <person name="Wu L."/>
            <person name="Ma J."/>
        </authorList>
    </citation>
    <scope>NUCLEOTIDE SEQUENCE [LARGE SCALE GENOMIC DNA]</scope>
    <source>
        <strain evidence="4">CCUG 48884</strain>
    </source>
</reference>
<evidence type="ECO:0000256" key="1">
    <source>
        <dbReference type="ARBA" id="ARBA00006484"/>
    </source>
</evidence>
<accession>A0ABW3WIA6</accession>
<evidence type="ECO:0000256" key="2">
    <source>
        <dbReference type="ARBA" id="ARBA00023002"/>
    </source>
</evidence>
<organism evidence="3 4">
    <name type="scientific">Thauera mechernichensis</name>
    <dbReference type="NCBI Taxonomy" id="82788"/>
    <lineage>
        <taxon>Bacteria</taxon>
        <taxon>Pseudomonadati</taxon>
        <taxon>Pseudomonadota</taxon>
        <taxon>Betaproteobacteria</taxon>
        <taxon>Rhodocyclales</taxon>
        <taxon>Zoogloeaceae</taxon>
        <taxon>Thauera</taxon>
    </lineage>
</organism>
<dbReference type="Proteomes" id="UP001597158">
    <property type="component" value="Unassembled WGS sequence"/>
</dbReference>
<dbReference type="Pfam" id="PF13561">
    <property type="entry name" value="adh_short_C2"/>
    <property type="match status" value="1"/>
</dbReference>
<comment type="caution">
    <text evidence="3">The sequence shown here is derived from an EMBL/GenBank/DDBJ whole genome shotgun (WGS) entry which is preliminary data.</text>
</comment>
<dbReference type="RefSeq" id="WP_277833016.1">
    <property type="nucleotide sequence ID" value="NZ_JARQZE010000006.1"/>
</dbReference>
<comment type="similarity">
    <text evidence="1">Belongs to the short-chain dehydrogenases/reductases (SDR) family.</text>
</comment>
<protein>
    <submittedName>
        <fullName evidence="3">SDR family oxidoreductase</fullName>
    </submittedName>
</protein>
<dbReference type="InterPro" id="IPR002347">
    <property type="entry name" value="SDR_fam"/>
</dbReference>